<organism evidence="3 4">
    <name type="scientific">Luteolibacter flavescens</name>
    <dbReference type="NCBI Taxonomy" id="1859460"/>
    <lineage>
        <taxon>Bacteria</taxon>
        <taxon>Pseudomonadati</taxon>
        <taxon>Verrucomicrobiota</taxon>
        <taxon>Verrucomicrobiia</taxon>
        <taxon>Verrucomicrobiales</taxon>
        <taxon>Verrucomicrobiaceae</taxon>
        <taxon>Luteolibacter</taxon>
    </lineage>
</organism>
<keyword evidence="4" id="KW-1185">Reference proteome</keyword>
<keyword evidence="2" id="KW-0732">Signal</keyword>
<dbReference type="Proteomes" id="UP001207930">
    <property type="component" value="Unassembled WGS sequence"/>
</dbReference>
<protein>
    <submittedName>
        <fullName evidence="3">Uncharacterized protein</fullName>
    </submittedName>
</protein>
<evidence type="ECO:0000256" key="2">
    <source>
        <dbReference type="SAM" id="SignalP"/>
    </source>
</evidence>
<dbReference type="RefSeq" id="WP_264502457.1">
    <property type="nucleotide sequence ID" value="NZ_JAPDDS010000010.1"/>
</dbReference>
<proteinExistence type="predicted"/>
<feature type="region of interest" description="Disordered" evidence="1">
    <location>
        <begin position="129"/>
        <end position="194"/>
    </location>
</feature>
<gene>
    <name evidence="3" type="ORF">OKA04_17315</name>
</gene>
<feature type="signal peptide" evidence="2">
    <location>
        <begin position="1"/>
        <end position="18"/>
    </location>
</feature>
<accession>A0ABT3FSE3</accession>
<evidence type="ECO:0000256" key="1">
    <source>
        <dbReference type="SAM" id="MobiDB-lite"/>
    </source>
</evidence>
<name>A0ABT3FSE3_9BACT</name>
<evidence type="ECO:0000313" key="4">
    <source>
        <dbReference type="Proteomes" id="UP001207930"/>
    </source>
</evidence>
<feature type="compositionally biased region" description="Polar residues" evidence="1">
    <location>
        <begin position="156"/>
        <end position="172"/>
    </location>
</feature>
<feature type="chain" id="PRO_5046508084" evidence="2">
    <location>
        <begin position="19"/>
        <end position="210"/>
    </location>
</feature>
<dbReference type="EMBL" id="JAPDDS010000010">
    <property type="protein sequence ID" value="MCW1886501.1"/>
    <property type="molecule type" value="Genomic_DNA"/>
</dbReference>
<reference evidence="3 4" key="1">
    <citation type="submission" date="2022-10" db="EMBL/GenBank/DDBJ databases">
        <title>Luteolibacter flavescens strain MCCC 1K03193, whole genome shotgun sequencing project.</title>
        <authorList>
            <person name="Zhao G."/>
            <person name="Shen L."/>
        </authorList>
    </citation>
    <scope>NUCLEOTIDE SEQUENCE [LARGE SCALE GENOMIC DNA]</scope>
    <source>
        <strain evidence="3 4">MCCC 1K03193</strain>
    </source>
</reference>
<sequence length="210" mass="22387">MMKTTIALLLALPVLCLADEEADLAAKIAEHQEGANKLSERQDELAADVQQLIIEQTNPKVIELLEGVEEAMDEASALLLEFDTGGITIAAETDVIEKIFEAAKERQKQSGNQQGQASGAMLEMMQEMMGQGKPQEKPGDPQQGDKPGDQGGEGQTGNSDSANSADAGTSGTKFEERRVPKSSGKAGQGLPREFQDALDAYNRAAEKLAK</sequence>
<evidence type="ECO:0000313" key="3">
    <source>
        <dbReference type="EMBL" id="MCW1886501.1"/>
    </source>
</evidence>
<comment type="caution">
    <text evidence="3">The sequence shown here is derived from an EMBL/GenBank/DDBJ whole genome shotgun (WGS) entry which is preliminary data.</text>
</comment>